<evidence type="ECO:0000313" key="10">
    <source>
        <dbReference type="Proteomes" id="UP000076976"/>
    </source>
</evidence>
<evidence type="ECO:0000313" key="9">
    <source>
        <dbReference type="EMBL" id="OAB86206.1"/>
    </source>
</evidence>
<keyword evidence="7 8" id="KW-0066">ATP synthesis</keyword>
<organism evidence="9 10">
    <name type="scientific">Janibacter melonis</name>
    <dbReference type="NCBI Taxonomy" id="262209"/>
    <lineage>
        <taxon>Bacteria</taxon>
        <taxon>Bacillati</taxon>
        <taxon>Actinomycetota</taxon>
        <taxon>Actinomycetes</taxon>
        <taxon>Micrococcales</taxon>
        <taxon>Intrasporangiaceae</taxon>
        <taxon>Janibacter</taxon>
    </lineage>
</organism>
<dbReference type="GO" id="GO:0046933">
    <property type="term" value="F:proton-transporting ATP synthase activity, rotational mechanism"/>
    <property type="evidence" value="ECO:0007669"/>
    <property type="project" value="UniProtKB-UniRule"/>
</dbReference>
<accession>A0A176Q916</accession>
<proteinExistence type="inferred from homology"/>
<dbReference type="InterPro" id="IPR000711">
    <property type="entry name" value="ATPase_OSCP/dsu"/>
</dbReference>
<evidence type="ECO:0000256" key="5">
    <source>
        <dbReference type="ARBA" id="ARBA00023136"/>
    </source>
</evidence>
<dbReference type="Pfam" id="PF00213">
    <property type="entry name" value="OSCP"/>
    <property type="match status" value="1"/>
</dbReference>
<dbReference type="NCBIfam" id="NF009967">
    <property type="entry name" value="PRK13430.1"/>
    <property type="match status" value="1"/>
</dbReference>
<dbReference type="PANTHER" id="PTHR11910">
    <property type="entry name" value="ATP SYNTHASE DELTA CHAIN"/>
    <property type="match status" value="1"/>
</dbReference>
<keyword evidence="8" id="KW-1003">Cell membrane</keyword>
<comment type="function">
    <text evidence="8">This protein is part of the stalk that links CF(0) to CF(1). It either transmits conformational changes from CF(0) to CF(1) or is implicated in proton conduction.</text>
</comment>
<dbReference type="EMBL" id="LQZG01000005">
    <property type="protein sequence ID" value="OAB86206.1"/>
    <property type="molecule type" value="Genomic_DNA"/>
</dbReference>
<keyword evidence="3 8" id="KW-0375">Hydrogen ion transport</keyword>
<keyword evidence="10" id="KW-1185">Reference proteome</keyword>
<dbReference type="GO" id="GO:0005886">
    <property type="term" value="C:plasma membrane"/>
    <property type="evidence" value="ECO:0007669"/>
    <property type="project" value="UniProtKB-SubCell"/>
</dbReference>
<dbReference type="RefSeq" id="WP_068277839.1">
    <property type="nucleotide sequence ID" value="NZ_LQZG01000005.1"/>
</dbReference>
<dbReference type="PROSITE" id="PS00389">
    <property type="entry name" value="ATPASE_DELTA"/>
    <property type="match status" value="1"/>
</dbReference>
<evidence type="ECO:0000256" key="2">
    <source>
        <dbReference type="ARBA" id="ARBA00022448"/>
    </source>
</evidence>
<dbReference type="InterPro" id="IPR020781">
    <property type="entry name" value="ATPase_OSCP/d_CS"/>
</dbReference>
<dbReference type="Proteomes" id="UP000076976">
    <property type="component" value="Unassembled WGS sequence"/>
</dbReference>
<dbReference type="AlphaFoldDB" id="A0A176Q916"/>
<gene>
    <name evidence="8" type="primary">atpH</name>
    <name evidence="9" type="ORF">AWH69_15010</name>
</gene>
<comment type="caution">
    <text evidence="9">The sequence shown here is derived from an EMBL/GenBank/DDBJ whole genome shotgun (WGS) entry which is preliminary data.</text>
</comment>
<name>A0A176Q916_9MICO</name>
<dbReference type="HAMAP" id="MF_01416">
    <property type="entry name" value="ATP_synth_delta_bact"/>
    <property type="match status" value="1"/>
</dbReference>
<evidence type="ECO:0000256" key="7">
    <source>
        <dbReference type="ARBA" id="ARBA00023310"/>
    </source>
</evidence>
<keyword evidence="5 8" id="KW-0472">Membrane</keyword>
<keyword evidence="2 8" id="KW-0813">Transport</keyword>
<comment type="subcellular location">
    <subcellularLocation>
        <location evidence="8">Cell membrane</location>
        <topology evidence="8">Peripheral membrane protein</topology>
    </subcellularLocation>
    <subcellularLocation>
        <location evidence="1">Membrane</location>
    </subcellularLocation>
</comment>
<dbReference type="NCBIfam" id="TIGR01145">
    <property type="entry name" value="ATP_synt_delta"/>
    <property type="match status" value="1"/>
</dbReference>
<evidence type="ECO:0000256" key="3">
    <source>
        <dbReference type="ARBA" id="ARBA00022781"/>
    </source>
</evidence>
<reference evidence="9 10" key="1">
    <citation type="submission" date="2016-01" db="EMBL/GenBank/DDBJ databases">
        <title>Janibacter melonis strain CD11_4 genome sequencing and assembly.</title>
        <authorList>
            <person name="Nair G.R."/>
            <person name="Kaur G."/>
            <person name="Chander A.M."/>
            <person name="Mayilraj S."/>
        </authorList>
    </citation>
    <scope>NUCLEOTIDE SEQUENCE [LARGE SCALE GENOMIC DNA]</scope>
    <source>
        <strain evidence="9 10">CD11-4</strain>
    </source>
</reference>
<keyword evidence="4 8" id="KW-0406">Ion transport</keyword>
<keyword evidence="6 8" id="KW-0139">CF(1)</keyword>
<evidence type="ECO:0000256" key="8">
    <source>
        <dbReference type="HAMAP-Rule" id="MF_01416"/>
    </source>
</evidence>
<evidence type="ECO:0000256" key="6">
    <source>
        <dbReference type="ARBA" id="ARBA00023196"/>
    </source>
</evidence>
<evidence type="ECO:0000256" key="4">
    <source>
        <dbReference type="ARBA" id="ARBA00023065"/>
    </source>
</evidence>
<sequence length="271" mass="29163">MRGSSRGAVRQGRAAFDAALPTVADKAVLADELFAVTALLDENATLRRALADPSREGSDKAALAQRLLAGKVSEAASSIVSALVAGRWSQERDLSDTTERLAVEASLVGAEQEGRIDTVEDELFRFERVVAASPELRDTLTNRQGDAAGKAEVVSTLLREKAAPESVRLARQAVLAPRGRRFDTVLDTYLRYAAARREQLTAVVTTAAPLTTEQTARLASALQRIYSKPILVQQLIEPDVIGGIRVQVGDEVVDGTVLRRLDEARRHLAGG</sequence>
<dbReference type="STRING" id="262209.AWH69_15010"/>
<dbReference type="GO" id="GO:0045259">
    <property type="term" value="C:proton-transporting ATP synthase complex"/>
    <property type="evidence" value="ECO:0007669"/>
    <property type="project" value="UniProtKB-KW"/>
</dbReference>
<evidence type="ECO:0000256" key="1">
    <source>
        <dbReference type="ARBA" id="ARBA00004370"/>
    </source>
</evidence>
<protein>
    <recommendedName>
        <fullName evidence="8">ATP synthase subunit delta</fullName>
    </recommendedName>
    <alternativeName>
        <fullName evidence="8">ATP synthase F(1) sector subunit delta</fullName>
    </alternativeName>
    <alternativeName>
        <fullName evidence="8">F-type ATPase subunit delta</fullName>
        <shortName evidence="8">F-ATPase subunit delta</shortName>
    </alternativeName>
</protein>
<comment type="similarity">
    <text evidence="8">Belongs to the ATPase delta chain family.</text>
</comment>
<comment type="function">
    <text evidence="8">F(1)F(0) ATP synthase produces ATP from ADP in the presence of a proton or sodium gradient. F-type ATPases consist of two structural domains, F(1) containing the extramembraneous catalytic core and F(0) containing the membrane proton channel, linked together by a central stalk and a peripheral stalk. During catalysis, ATP synthesis in the catalytic domain of F(1) is coupled via a rotary mechanism of the central stalk subunits to proton translocation.</text>
</comment>